<dbReference type="Proteomes" id="UP000196710">
    <property type="component" value="Chromosome"/>
</dbReference>
<organism evidence="2 3">
    <name type="scientific">Acutalibacter muris</name>
    <dbReference type="NCBI Taxonomy" id="1796620"/>
    <lineage>
        <taxon>Bacteria</taxon>
        <taxon>Bacillati</taxon>
        <taxon>Bacillota</taxon>
        <taxon>Clostridia</taxon>
        <taxon>Eubacteriales</taxon>
        <taxon>Acutalibacteraceae</taxon>
        <taxon>Acutalibacter</taxon>
    </lineage>
</organism>
<sequence length="136" mass="15196">MNERESLMKQIHVRLGPLALLLTVIVICMTVLGLLALTTARGDLSMARRYAEAVDTRYSLEAKGQAFLWETAKDPGALNQLERDKNGTFWRILSENGMSLRIGLAGKGRGFRVVSWQFTQESWEPKEDIGGLWNGG</sequence>
<dbReference type="EMBL" id="CP021422">
    <property type="protein sequence ID" value="ASB40801.1"/>
    <property type="molecule type" value="Genomic_DNA"/>
</dbReference>
<feature type="transmembrane region" description="Helical" evidence="1">
    <location>
        <begin position="20"/>
        <end position="40"/>
    </location>
</feature>
<keyword evidence="1" id="KW-0472">Membrane</keyword>
<evidence type="ECO:0000313" key="2">
    <source>
        <dbReference type="EMBL" id="ASB40801.1"/>
    </source>
</evidence>
<keyword evidence="1" id="KW-1133">Transmembrane helix</keyword>
<reference evidence="3" key="1">
    <citation type="submission" date="2017-05" db="EMBL/GenBank/DDBJ databases">
        <title>Improved OligoMM genomes.</title>
        <authorList>
            <person name="Garzetti D."/>
        </authorList>
    </citation>
    <scope>NUCLEOTIDE SEQUENCE [LARGE SCALE GENOMIC DNA]</scope>
    <source>
        <strain evidence="3">KB18</strain>
    </source>
</reference>
<keyword evidence="3" id="KW-1185">Reference proteome</keyword>
<gene>
    <name evidence="2" type="ORF">ADH66_09140</name>
</gene>
<evidence type="ECO:0000313" key="3">
    <source>
        <dbReference type="Proteomes" id="UP000196710"/>
    </source>
</evidence>
<evidence type="ECO:0000256" key="1">
    <source>
        <dbReference type="SAM" id="Phobius"/>
    </source>
</evidence>
<accession>A0ABM6L699</accession>
<proteinExistence type="predicted"/>
<name>A0ABM6L699_9FIRM</name>
<keyword evidence="1" id="KW-0812">Transmembrane</keyword>
<protein>
    <submittedName>
        <fullName evidence="2">Uncharacterized protein</fullName>
    </submittedName>
</protein>